<evidence type="ECO:0000313" key="3">
    <source>
        <dbReference type="Proteomes" id="UP000784294"/>
    </source>
</evidence>
<gene>
    <name evidence="2" type="ORF">PXEA_LOCUS28853</name>
</gene>
<evidence type="ECO:0000259" key="1">
    <source>
        <dbReference type="Pfam" id="PF23713"/>
    </source>
</evidence>
<accession>A0A3S5CTF2</accession>
<protein>
    <recommendedName>
        <fullName evidence="1">Egal-1 winged helix domain-containing protein</fullName>
    </recommendedName>
</protein>
<dbReference type="AlphaFoldDB" id="A0A3S5CTF2"/>
<dbReference type="InterPro" id="IPR056589">
    <property type="entry name" value="WH_Egal-1"/>
</dbReference>
<comment type="caution">
    <text evidence="2">The sequence shown here is derived from an EMBL/GenBank/DDBJ whole genome shotgun (WGS) entry which is preliminary data.</text>
</comment>
<dbReference type="Proteomes" id="UP000784294">
    <property type="component" value="Unassembled WGS sequence"/>
</dbReference>
<proteinExistence type="predicted"/>
<reference evidence="2" key="1">
    <citation type="submission" date="2018-11" db="EMBL/GenBank/DDBJ databases">
        <authorList>
            <consortium name="Pathogen Informatics"/>
        </authorList>
    </citation>
    <scope>NUCLEOTIDE SEQUENCE</scope>
</reference>
<organism evidence="2 3">
    <name type="scientific">Protopolystoma xenopodis</name>
    <dbReference type="NCBI Taxonomy" id="117903"/>
    <lineage>
        <taxon>Eukaryota</taxon>
        <taxon>Metazoa</taxon>
        <taxon>Spiralia</taxon>
        <taxon>Lophotrochozoa</taxon>
        <taxon>Platyhelminthes</taxon>
        <taxon>Monogenea</taxon>
        <taxon>Polyopisthocotylea</taxon>
        <taxon>Polystomatidea</taxon>
        <taxon>Polystomatidae</taxon>
        <taxon>Protopolystoma</taxon>
    </lineage>
</organism>
<keyword evidence="3" id="KW-1185">Reference proteome</keyword>
<evidence type="ECO:0000313" key="2">
    <source>
        <dbReference type="EMBL" id="VEL35413.1"/>
    </source>
</evidence>
<dbReference type="OrthoDB" id="26838at2759"/>
<feature type="domain" description="Egal-1 winged helix" evidence="1">
    <location>
        <begin position="141"/>
        <end position="207"/>
    </location>
</feature>
<name>A0A3S5CTF2_9PLAT</name>
<feature type="domain" description="Egal-1 winged helix" evidence="1">
    <location>
        <begin position="6"/>
        <end position="82"/>
    </location>
</feature>
<dbReference type="EMBL" id="CAAALY010249776">
    <property type="protein sequence ID" value="VEL35413.1"/>
    <property type="molecule type" value="Genomic_DNA"/>
</dbReference>
<sequence>MGDNGHAIALYLFELLMNVNAPIPLKILLASLKSTQITGYCGVNFDFIFRSSSLDEELEQLIMFLRHFPSLFHVENMYVSPATPGDVNAHHEFMQSIISYPQCFRESFADLSSFTSTSNFINQPDVNPYIQAEYSFSAEIEAAKFFQLHLLRRGGDRYVLIRSLAGHLSQAPSSVRQCVGSQANFLTFLRRHSHIFEIQGELVGLRNYSSSLSPAQSEKSFSYHNLYRRNLYNGSRRRRIGTYFDRQSRFHDTKSVCSNSSLVDRCKSKMFKSSLPQPQVEVSFIGNPVTTLAEGDSLVPDSIILPLVEYNAVMLLRRFLARVGSRGTHPGFILRRLVKAPLDIRESIGWTRVELHEFLLKHDRFFELLPTSLNLVIQDEEDKANGSNYSFRESASSTHSADYLVRLVPRARRLRARLLSPDKSSNKETDKTLFGRQGTIFHVAKLWGIIDLGQHEHVFFDKSIFRNVEDLLKHFHIIV</sequence>
<dbReference type="Pfam" id="PF23713">
    <property type="entry name" value="WHD_Egal"/>
    <property type="match status" value="2"/>
</dbReference>